<name>A0A7M3MD35_9BACT</name>
<evidence type="ECO:0000256" key="4">
    <source>
        <dbReference type="ARBA" id="ARBA00023163"/>
    </source>
</evidence>
<dbReference type="RefSeq" id="WP_144303517.1">
    <property type="nucleotide sequence ID" value="NZ_QMIE01000011.1"/>
</dbReference>
<dbReference type="PANTHER" id="PTHR32071:SF13">
    <property type="entry name" value="RESPONSE REGULATOR HSFA"/>
    <property type="match status" value="1"/>
</dbReference>
<dbReference type="InterPro" id="IPR025943">
    <property type="entry name" value="Sigma_54_int_dom_ATP-bd_2"/>
</dbReference>
<dbReference type="GO" id="GO:0005524">
    <property type="term" value="F:ATP binding"/>
    <property type="evidence" value="ECO:0007669"/>
    <property type="project" value="UniProtKB-KW"/>
</dbReference>
<evidence type="ECO:0000313" key="9">
    <source>
        <dbReference type="Proteomes" id="UP000448292"/>
    </source>
</evidence>
<dbReference type="Gene3D" id="3.40.50.2300">
    <property type="match status" value="1"/>
</dbReference>
<proteinExistence type="predicted"/>
<dbReference type="InterPro" id="IPR027417">
    <property type="entry name" value="P-loop_NTPase"/>
</dbReference>
<dbReference type="InterPro" id="IPR002197">
    <property type="entry name" value="HTH_Fis"/>
</dbReference>
<evidence type="ECO:0000256" key="5">
    <source>
        <dbReference type="PROSITE-ProRule" id="PRU00169"/>
    </source>
</evidence>
<dbReference type="Pfam" id="PF00158">
    <property type="entry name" value="Sigma54_activat"/>
    <property type="match status" value="1"/>
</dbReference>
<keyword evidence="1" id="KW-0547">Nucleotide-binding</keyword>
<dbReference type="GO" id="GO:0000160">
    <property type="term" value="P:phosphorelay signal transduction system"/>
    <property type="evidence" value="ECO:0007669"/>
    <property type="project" value="InterPro"/>
</dbReference>
<comment type="caution">
    <text evidence="8">The sequence shown here is derived from an EMBL/GenBank/DDBJ whole genome shotgun (WGS) entry which is preliminary data.</text>
</comment>
<dbReference type="PRINTS" id="PR01590">
    <property type="entry name" value="HTHFIS"/>
</dbReference>
<keyword evidence="5" id="KW-0597">Phosphoprotein</keyword>
<dbReference type="FunFam" id="3.40.50.300:FF:000006">
    <property type="entry name" value="DNA-binding transcriptional regulator NtrC"/>
    <property type="match status" value="1"/>
</dbReference>
<evidence type="ECO:0000256" key="2">
    <source>
        <dbReference type="ARBA" id="ARBA00022840"/>
    </source>
</evidence>
<dbReference type="PROSITE" id="PS00676">
    <property type="entry name" value="SIGMA54_INTERACT_2"/>
    <property type="match status" value="1"/>
</dbReference>
<evidence type="ECO:0000256" key="3">
    <source>
        <dbReference type="ARBA" id="ARBA00023015"/>
    </source>
</evidence>
<evidence type="ECO:0000259" key="6">
    <source>
        <dbReference type="PROSITE" id="PS50045"/>
    </source>
</evidence>
<gene>
    <name evidence="8" type="ORF">DPQ33_12295</name>
</gene>
<dbReference type="PROSITE" id="PS50045">
    <property type="entry name" value="SIGMA54_INTERACT_4"/>
    <property type="match status" value="1"/>
</dbReference>
<dbReference type="EMBL" id="QMIE01000011">
    <property type="protein sequence ID" value="TVM16395.1"/>
    <property type="molecule type" value="Genomic_DNA"/>
</dbReference>
<dbReference type="Gene3D" id="1.10.10.60">
    <property type="entry name" value="Homeodomain-like"/>
    <property type="match status" value="1"/>
</dbReference>
<dbReference type="SUPFAM" id="SSF46689">
    <property type="entry name" value="Homeodomain-like"/>
    <property type="match status" value="1"/>
</dbReference>
<organism evidence="8 9">
    <name type="scientific">Oceanidesulfovibrio indonesiensis</name>
    <dbReference type="NCBI Taxonomy" id="54767"/>
    <lineage>
        <taxon>Bacteria</taxon>
        <taxon>Pseudomonadati</taxon>
        <taxon>Thermodesulfobacteriota</taxon>
        <taxon>Desulfovibrionia</taxon>
        <taxon>Desulfovibrionales</taxon>
        <taxon>Desulfovibrionaceae</taxon>
        <taxon>Oceanidesulfovibrio</taxon>
    </lineage>
</organism>
<dbReference type="PANTHER" id="PTHR32071">
    <property type="entry name" value="TRANSCRIPTIONAL REGULATORY PROTEIN"/>
    <property type="match status" value="1"/>
</dbReference>
<keyword evidence="2" id="KW-0067">ATP-binding</keyword>
<dbReference type="Pfam" id="PF00072">
    <property type="entry name" value="Response_reg"/>
    <property type="match status" value="1"/>
</dbReference>
<feature type="modified residue" description="4-aspartylphosphate" evidence="5">
    <location>
        <position position="60"/>
    </location>
</feature>
<evidence type="ECO:0000259" key="7">
    <source>
        <dbReference type="PROSITE" id="PS50110"/>
    </source>
</evidence>
<dbReference type="CDD" id="cd00009">
    <property type="entry name" value="AAA"/>
    <property type="match status" value="1"/>
</dbReference>
<dbReference type="Gene3D" id="3.40.50.300">
    <property type="entry name" value="P-loop containing nucleotide triphosphate hydrolases"/>
    <property type="match status" value="1"/>
</dbReference>
<keyword evidence="3" id="KW-0805">Transcription regulation</keyword>
<dbReference type="InterPro" id="IPR011006">
    <property type="entry name" value="CheY-like_superfamily"/>
</dbReference>
<evidence type="ECO:0000313" key="8">
    <source>
        <dbReference type="EMBL" id="TVM16395.1"/>
    </source>
</evidence>
<dbReference type="SUPFAM" id="SSF52172">
    <property type="entry name" value="CheY-like"/>
    <property type="match status" value="1"/>
</dbReference>
<dbReference type="SUPFAM" id="SSF52540">
    <property type="entry name" value="P-loop containing nucleoside triphosphate hydrolases"/>
    <property type="match status" value="1"/>
</dbReference>
<dbReference type="InterPro" id="IPR002078">
    <property type="entry name" value="Sigma_54_int"/>
</dbReference>
<feature type="domain" description="Sigma-54 factor interaction" evidence="6">
    <location>
        <begin position="156"/>
        <end position="384"/>
    </location>
</feature>
<dbReference type="InterPro" id="IPR001789">
    <property type="entry name" value="Sig_transdc_resp-reg_receiver"/>
</dbReference>
<dbReference type="GO" id="GO:0006355">
    <property type="term" value="P:regulation of DNA-templated transcription"/>
    <property type="evidence" value="ECO:0007669"/>
    <property type="project" value="InterPro"/>
</dbReference>
<sequence length="495" mass="54281">MAHVTNPAAPILLVDDEEQALRSYDLNLRYHGYTNTVRCQDSREAPAMLENQEFSLVVLDLCMPHVSGEELLEVIRRVQPSLPSIVVTGHNEVETAVRCMRAGALNFLLKPVDRQRLLEAVDNALNQAAVDAESEAGIPGGNAPDTEDSEWDGDGLVIADPAMQEVRKRLKAFAVTEAPALILGETGVGKELAARAIHTMSGRSGRFVALNAAGLDDVFFADTLFGHEKGAYTNAQGSRTGLVDAAAGGSLFLDEIGDLSFASQLKLLRLIQEKEYYPLGSDKSRPLRARIIAATNKTLPELMDPACFRRDLFFRLRTHLVQIPPLRERPQDIPILVRHFLKRAAAELGMAQPRITPDFLALLAQHHFPGNVRELESMLYNALAVQRAETQEEADSTVRRVLDDKAVLEWMHFQQETPLSVASTGGATANGNGASGVNLGRDLSLGEGFPTLREAQERVIEEAMRRCDGNQSAAARLLGISRQALNRRLNTTRKS</sequence>
<keyword evidence="4" id="KW-0804">Transcription</keyword>
<dbReference type="Gene3D" id="1.10.8.60">
    <property type="match status" value="1"/>
</dbReference>
<evidence type="ECO:0000256" key="1">
    <source>
        <dbReference type="ARBA" id="ARBA00022741"/>
    </source>
</evidence>
<reference evidence="8 9" key="1">
    <citation type="submission" date="2018-06" db="EMBL/GenBank/DDBJ databases">
        <title>Complete genome of Desulfovibrio indonesiensis P37SLT.</title>
        <authorList>
            <person name="Crispim J.S."/>
            <person name="Vidigal P.M.P."/>
            <person name="Silva L.C.F."/>
            <person name="Laguardia C.N."/>
            <person name="Araujo L.C."/>
            <person name="Dias R.S."/>
            <person name="Sousa M.P."/>
            <person name="Paula S.O."/>
            <person name="Silva C."/>
        </authorList>
    </citation>
    <scope>NUCLEOTIDE SEQUENCE [LARGE SCALE GENOMIC DNA]</scope>
    <source>
        <strain evidence="8 9">P37SLT</strain>
    </source>
</reference>
<dbReference type="PROSITE" id="PS50110">
    <property type="entry name" value="RESPONSE_REGULATORY"/>
    <property type="match status" value="1"/>
</dbReference>
<dbReference type="InterPro" id="IPR009057">
    <property type="entry name" value="Homeodomain-like_sf"/>
</dbReference>
<dbReference type="OrthoDB" id="9763792at2"/>
<dbReference type="InterPro" id="IPR058031">
    <property type="entry name" value="AAA_lid_NorR"/>
</dbReference>
<dbReference type="Pfam" id="PF02954">
    <property type="entry name" value="HTH_8"/>
    <property type="match status" value="1"/>
</dbReference>
<keyword evidence="9" id="KW-1185">Reference proteome</keyword>
<feature type="domain" description="Response regulatory" evidence="7">
    <location>
        <begin position="10"/>
        <end position="125"/>
    </location>
</feature>
<dbReference type="Pfam" id="PF25601">
    <property type="entry name" value="AAA_lid_14"/>
    <property type="match status" value="1"/>
</dbReference>
<dbReference type="AlphaFoldDB" id="A0A7M3MD35"/>
<protein>
    <submittedName>
        <fullName evidence="8">Sigma-54-dependent Fis family transcriptional regulator</fullName>
    </submittedName>
</protein>
<dbReference type="SMART" id="SM00448">
    <property type="entry name" value="REC"/>
    <property type="match status" value="1"/>
</dbReference>
<dbReference type="InterPro" id="IPR003593">
    <property type="entry name" value="AAA+_ATPase"/>
</dbReference>
<dbReference type="GO" id="GO:0043565">
    <property type="term" value="F:sequence-specific DNA binding"/>
    <property type="evidence" value="ECO:0007669"/>
    <property type="project" value="InterPro"/>
</dbReference>
<dbReference type="SMART" id="SM00382">
    <property type="entry name" value="AAA"/>
    <property type="match status" value="1"/>
</dbReference>
<accession>A0A7M3MD35</accession>
<dbReference type="Proteomes" id="UP000448292">
    <property type="component" value="Unassembled WGS sequence"/>
</dbReference>